<reference evidence="10 11" key="1">
    <citation type="submission" date="2019-02" db="EMBL/GenBank/DDBJ databases">
        <title>Deep-cultivation of Planctomycetes and their phenomic and genomic characterization uncovers novel biology.</title>
        <authorList>
            <person name="Wiegand S."/>
            <person name="Jogler M."/>
            <person name="Boedeker C."/>
            <person name="Pinto D."/>
            <person name="Vollmers J."/>
            <person name="Rivas-Marin E."/>
            <person name="Kohn T."/>
            <person name="Peeters S.H."/>
            <person name="Heuer A."/>
            <person name="Rast P."/>
            <person name="Oberbeckmann S."/>
            <person name="Bunk B."/>
            <person name="Jeske O."/>
            <person name="Meyerdierks A."/>
            <person name="Storesund J.E."/>
            <person name="Kallscheuer N."/>
            <person name="Luecker S."/>
            <person name="Lage O.M."/>
            <person name="Pohl T."/>
            <person name="Merkel B.J."/>
            <person name="Hornburger P."/>
            <person name="Mueller R.-W."/>
            <person name="Bruemmer F."/>
            <person name="Labrenz M."/>
            <person name="Spormann A.M."/>
            <person name="Op den Camp H."/>
            <person name="Overmann J."/>
            <person name="Amann R."/>
            <person name="Jetten M.S.M."/>
            <person name="Mascher T."/>
            <person name="Medema M.H."/>
            <person name="Devos D.P."/>
            <person name="Kaster A.-K."/>
            <person name="Ovreas L."/>
            <person name="Rohde M."/>
            <person name="Galperin M.Y."/>
            <person name="Jogler C."/>
        </authorList>
    </citation>
    <scope>NUCLEOTIDE SEQUENCE [LARGE SCALE GENOMIC DNA]</scope>
    <source>
        <strain evidence="10 11">EC9</strain>
    </source>
</reference>
<evidence type="ECO:0000256" key="5">
    <source>
        <dbReference type="ARBA" id="ARBA00023204"/>
    </source>
</evidence>
<dbReference type="InterPro" id="IPR012340">
    <property type="entry name" value="NA-bd_OB-fold"/>
</dbReference>
<keyword evidence="3 7" id="KW-0227">DNA damage</keyword>
<dbReference type="KEGG" id="ruv:EC9_43450"/>
<dbReference type="Proteomes" id="UP000319557">
    <property type="component" value="Chromosome"/>
</dbReference>
<dbReference type="EMBL" id="CP036261">
    <property type="protein sequence ID" value="QDS90140.1"/>
    <property type="molecule type" value="Genomic_DNA"/>
</dbReference>
<dbReference type="RefSeq" id="WP_145348016.1">
    <property type="nucleotide sequence ID" value="NZ_CP036261.1"/>
</dbReference>
<feature type="domain" description="DNA replication/recombination mediator RecO N-terminal" evidence="9">
    <location>
        <begin position="1"/>
        <end position="78"/>
    </location>
</feature>
<dbReference type="Pfam" id="PF02565">
    <property type="entry name" value="RecO_C"/>
    <property type="match status" value="1"/>
</dbReference>
<accession>A0A517M5J1</accession>
<dbReference type="AlphaFoldDB" id="A0A517M5J1"/>
<keyword evidence="5 7" id="KW-0234">DNA repair</keyword>
<feature type="compositionally biased region" description="Basic and acidic residues" evidence="8">
    <location>
        <begin position="202"/>
        <end position="217"/>
    </location>
</feature>
<evidence type="ECO:0000256" key="7">
    <source>
        <dbReference type="HAMAP-Rule" id="MF_00201"/>
    </source>
</evidence>
<dbReference type="Gene3D" id="2.40.50.140">
    <property type="entry name" value="Nucleic acid-binding proteins"/>
    <property type="match status" value="1"/>
</dbReference>
<dbReference type="Gene3D" id="1.20.1440.120">
    <property type="entry name" value="Recombination protein O, C-terminal domain"/>
    <property type="match status" value="1"/>
</dbReference>
<dbReference type="InterPro" id="IPR042242">
    <property type="entry name" value="RecO_C"/>
</dbReference>
<dbReference type="GO" id="GO:0043590">
    <property type="term" value="C:bacterial nucleoid"/>
    <property type="evidence" value="ECO:0007669"/>
    <property type="project" value="TreeGrafter"/>
</dbReference>
<dbReference type="InterPro" id="IPR003717">
    <property type="entry name" value="RecO"/>
</dbReference>
<sequence>MSSEKSEAIILRIVPFSESSVVLTMLTRDFGKISALAKGAYRPKSAFEGAIDLGCHCRVVFIKKSSDALDLLTEAKLERRFRAANKSLPQLYVGYYILELLRELTESDEPHPDLFDLSLWTLKKIDSADLIPGELSDLVATFELQALKTLGHAPSMDGCATCGKTVADAARVAFGMISGGVLCDACRPRSRQVVMLSKQARDAMRQRIDEPSGHEHPNQTQKNQRNGELRGVLRRYMSHHVGHELKMPRLIDGIGGRD</sequence>
<gene>
    <name evidence="7 10" type="primary">recO</name>
    <name evidence="10" type="ORF">EC9_43450</name>
</gene>
<evidence type="ECO:0000256" key="1">
    <source>
        <dbReference type="ARBA" id="ARBA00007452"/>
    </source>
</evidence>
<evidence type="ECO:0000313" key="10">
    <source>
        <dbReference type="EMBL" id="QDS90140.1"/>
    </source>
</evidence>
<dbReference type="HAMAP" id="MF_00201">
    <property type="entry name" value="RecO"/>
    <property type="match status" value="1"/>
</dbReference>
<dbReference type="NCBIfam" id="TIGR00613">
    <property type="entry name" value="reco"/>
    <property type="match status" value="1"/>
</dbReference>
<comment type="function">
    <text evidence="7">Involved in DNA repair and RecF pathway recombination.</text>
</comment>
<proteinExistence type="inferred from homology"/>
<dbReference type="InterPro" id="IPR037278">
    <property type="entry name" value="ARFGAP/RecO"/>
</dbReference>
<dbReference type="SUPFAM" id="SSF50249">
    <property type="entry name" value="Nucleic acid-binding proteins"/>
    <property type="match status" value="1"/>
</dbReference>
<feature type="region of interest" description="Disordered" evidence="8">
    <location>
        <begin position="202"/>
        <end position="228"/>
    </location>
</feature>
<name>A0A517M5J1_9BACT</name>
<evidence type="ECO:0000259" key="9">
    <source>
        <dbReference type="Pfam" id="PF11967"/>
    </source>
</evidence>
<dbReference type="Pfam" id="PF11967">
    <property type="entry name" value="RecO_N"/>
    <property type="match status" value="1"/>
</dbReference>
<dbReference type="InterPro" id="IPR022572">
    <property type="entry name" value="DNA_rep/recomb_RecO_N"/>
</dbReference>
<organism evidence="10 11">
    <name type="scientific">Rosistilla ulvae</name>
    <dbReference type="NCBI Taxonomy" id="1930277"/>
    <lineage>
        <taxon>Bacteria</taxon>
        <taxon>Pseudomonadati</taxon>
        <taxon>Planctomycetota</taxon>
        <taxon>Planctomycetia</taxon>
        <taxon>Pirellulales</taxon>
        <taxon>Pirellulaceae</taxon>
        <taxon>Rosistilla</taxon>
    </lineage>
</organism>
<evidence type="ECO:0000256" key="6">
    <source>
        <dbReference type="ARBA" id="ARBA00033409"/>
    </source>
</evidence>
<evidence type="ECO:0000256" key="8">
    <source>
        <dbReference type="SAM" id="MobiDB-lite"/>
    </source>
</evidence>
<keyword evidence="11" id="KW-1185">Reference proteome</keyword>
<evidence type="ECO:0000256" key="3">
    <source>
        <dbReference type="ARBA" id="ARBA00022763"/>
    </source>
</evidence>
<keyword evidence="4 7" id="KW-0233">DNA recombination</keyword>
<dbReference type="PANTHER" id="PTHR33991">
    <property type="entry name" value="DNA REPAIR PROTEIN RECO"/>
    <property type="match status" value="1"/>
</dbReference>
<comment type="similarity">
    <text evidence="1 7">Belongs to the RecO family.</text>
</comment>
<dbReference type="GO" id="GO:0006310">
    <property type="term" value="P:DNA recombination"/>
    <property type="evidence" value="ECO:0007669"/>
    <property type="project" value="UniProtKB-UniRule"/>
</dbReference>
<evidence type="ECO:0000256" key="2">
    <source>
        <dbReference type="ARBA" id="ARBA00021310"/>
    </source>
</evidence>
<dbReference type="OrthoDB" id="9797083at2"/>
<dbReference type="GO" id="GO:0006302">
    <property type="term" value="P:double-strand break repair"/>
    <property type="evidence" value="ECO:0007669"/>
    <property type="project" value="TreeGrafter"/>
</dbReference>
<dbReference type="PANTHER" id="PTHR33991:SF1">
    <property type="entry name" value="DNA REPAIR PROTEIN RECO"/>
    <property type="match status" value="1"/>
</dbReference>
<evidence type="ECO:0000313" key="11">
    <source>
        <dbReference type="Proteomes" id="UP000319557"/>
    </source>
</evidence>
<dbReference type="SUPFAM" id="SSF57863">
    <property type="entry name" value="ArfGap/RecO-like zinc finger"/>
    <property type="match status" value="1"/>
</dbReference>
<protein>
    <recommendedName>
        <fullName evidence="2 7">DNA repair protein RecO</fullName>
    </recommendedName>
    <alternativeName>
        <fullName evidence="6 7">Recombination protein O</fullName>
    </alternativeName>
</protein>
<evidence type="ECO:0000256" key="4">
    <source>
        <dbReference type="ARBA" id="ARBA00023172"/>
    </source>
</evidence>